<dbReference type="PROSITE" id="PS00141">
    <property type="entry name" value="ASP_PROTEASE"/>
    <property type="match status" value="1"/>
</dbReference>
<sequence>MVMLLGVELLLFTALSCIHCQVYQLQGQPESGYYLSVNLGTPPQEFKVLVDSGSSNFAVAAKGFGYIQDYPRFDKSLSKTFRDINSEVGVKYIDGSWSGRVGEDYFAFASDVTTNASKSVKVYVSLIESVSEGFFETSGGWVGILGMGYAVLAKPDSSITPVMDSLVSEGVTSDKFGLQLCQPLSNSDRELVNQGGKMSLGSARPLLPSNSDVFRYVAITEESFYEVILTNIKVGGTSLDLPCT</sequence>
<dbReference type="Pfam" id="PF00026">
    <property type="entry name" value="Asp"/>
    <property type="match status" value="1"/>
</dbReference>
<dbReference type="EMBL" id="AJ304863">
    <property type="protein sequence ID" value="CAC83293.1"/>
    <property type="molecule type" value="mRNA"/>
</dbReference>
<dbReference type="InterPro" id="IPR001461">
    <property type="entry name" value="Aspartic_peptidase_A1"/>
</dbReference>
<evidence type="ECO:0000259" key="8">
    <source>
        <dbReference type="PROSITE" id="PS51767"/>
    </source>
</evidence>
<keyword evidence="6" id="KW-0865">Zymogen</keyword>
<evidence type="ECO:0000256" key="7">
    <source>
        <dbReference type="SAM" id="SignalP"/>
    </source>
</evidence>
<evidence type="ECO:0000256" key="2">
    <source>
        <dbReference type="ARBA" id="ARBA00022670"/>
    </source>
</evidence>
<dbReference type="GO" id="GO:0005802">
    <property type="term" value="C:trans-Golgi network"/>
    <property type="evidence" value="ECO:0007669"/>
    <property type="project" value="TreeGrafter"/>
</dbReference>
<dbReference type="GO" id="GO:0005886">
    <property type="term" value="C:plasma membrane"/>
    <property type="evidence" value="ECO:0007669"/>
    <property type="project" value="TreeGrafter"/>
</dbReference>
<dbReference type="PROSITE" id="PS51767">
    <property type="entry name" value="PEPTIDASE_A1"/>
    <property type="match status" value="1"/>
</dbReference>
<feature type="domain" description="Peptidase A1" evidence="8">
    <location>
        <begin position="33"/>
        <end position="244"/>
    </location>
</feature>
<feature type="chain" id="PRO_5004315719" evidence="7">
    <location>
        <begin position="21"/>
        <end position="244"/>
    </location>
</feature>
<dbReference type="PANTHER" id="PTHR47965">
    <property type="entry name" value="ASPARTYL PROTEASE-RELATED"/>
    <property type="match status" value="1"/>
</dbReference>
<keyword evidence="5" id="KW-0378">Hydrolase</keyword>
<dbReference type="SUPFAM" id="SSF50630">
    <property type="entry name" value="Acid proteases"/>
    <property type="match status" value="1"/>
</dbReference>
<dbReference type="GO" id="GO:0005768">
    <property type="term" value="C:endosome"/>
    <property type="evidence" value="ECO:0007669"/>
    <property type="project" value="TreeGrafter"/>
</dbReference>
<dbReference type="GO" id="GO:0006509">
    <property type="term" value="P:membrane protein ectodomain proteolysis"/>
    <property type="evidence" value="ECO:0007669"/>
    <property type="project" value="TreeGrafter"/>
</dbReference>
<dbReference type="InterPro" id="IPR021109">
    <property type="entry name" value="Peptidase_aspartic_dom_sf"/>
</dbReference>
<name>Q8WQY9_APHVA</name>
<dbReference type="InterPro" id="IPR033121">
    <property type="entry name" value="PEPTIDASE_A1"/>
</dbReference>
<dbReference type="PANTHER" id="PTHR47965:SF12">
    <property type="entry name" value="ASPARTIC PROTEINASE 3-RELATED"/>
    <property type="match status" value="1"/>
</dbReference>
<dbReference type="AlphaFoldDB" id="Q8WQY9"/>
<evidence type="ECO:0000256" key="6">
    <source>
        <dbReference type="ARBA" id="ARBA00023145"/>
    </source>
</evidence>
<dbReference type="InterPro" id="IPR001969">
    <property type="entry name" value="Aspartic_peptidase_AS"/>
</dbReference>
<evidence type="ECO:0000256" key="1">
    <source>
        <dbReference type="ARBA" id="ARBA00007447"/>
    </source>
</evidence>
<dbReference type="GO" id="GO:0004190">
    <property type="term" value="F:aspartic-type endopeptidase activity"/>
    <property type="evidence" value="ECO:0007669"/>
    <property type="project" value="UniProtKB-KW"/>
</dbReference>
<reference evidence="9" key="1">
    <citation type="submission" date="2001-01" db="EMBL/GenBank/DDBJ databases">
        <title>Urmetazoa: Origin and evolution of the common ancestor of Metazoa.</title>
        <authorList>
            <person name="Mueller W.E.G."/>
            <person name="Mueller I.M."/>
            <person name="Grebenjuk V.A."/>
        </authorList>
    </citation>
    <scope>NUCLEOTIDE SEQUENCE</scope>
</reference>
<comment type="similarity">
    <text evidence="1">Belongs to the peptidase A1 family.</text>
</comment>
<dbReference type="Gene3D" id="2.40.70.10">
    <property type="entry name" value="Acid Proteases"/>
    <property type="match status" value="2"/>
</dbReference>
<feature type="signal peptide" evidence="7">
    <location>
        <begin position="1"/>
        <end position="20"/>
    </location>
</feature>
<evidence type="ECO:0000256" key="3">
    <source>
        <dbReference type="ARBA" id="ARBA00022729"/>
    </source>
</evidence>
<evidence type="ECO:0000256" key="5">
    <source>
        <dbReference type="ARBA" id="ARBA00022801"/>
    </source>
</evidence>
<organism evidence="9">
    <name type="scientific">Aphrocallistes vastus</name>
    <name type="common">Cloud glass sponge</name>
    <name type="synonym">Aphrocallistes whiteavesianus</name>
    <dbReference type="NCBI Taxonomy" id="83887"/>
    <lineage>
        <taxon>Eukaryota</taxon>
        <taxon>Metazoa</taxon>
        <taxon>Porifera</taxon>
        <taxon>Hexactinellida</taxon>
        <taxon>Hexasterophora</taxon>
        <taxon>Sceptrulophora</taxon>
        <taxon>Aphrocallistidae</taxon>
        <taxon>Aphrocallistes</taxon>
    </lineage>
</organism>
<accession>Q8WQY9</accession>
<keyword evidence="4" id="KW-0064">Aspartyl protease</keyword>
<dbReference type="GO" id="GO:0050435">
    <property type="term" value="P:amyloid-beta metabolic process"/>
    <property type="evidence" value="ECO:0007669"/>
    <property type="project" value="TreeGrafter"/>
</dbReference>
<protein>
    <submittedName>
        <fullName evidence="9">Aspartate protease</fullName>
    </submittedName>
</protein>
<gene>
    <name evidence="9" type="primary">app</name>
</gene>
<feature type="non-terminal residue" evidence="9">
    <location>
        <position position="244"/>
    </location>
</feature>
<proteinExistence type="evidence at transcript level"/>
<keyword evidence="2 9" id="KW-0645">Protease</keyword>
<keyword evidence="3 7" id="KW-0732">Signal</keyword>
<evidence type="ECO:0000313" key="9">
    <source>
        <dbReference type="EMBL" id="CAC83293.1"/>
    </source>
</evidence>
<evidence type="ECO:0000256" key="4">
    <source>
        <dbReference type="ARBA" id="ARBA00022750"/>
    </source>
</evidence>